<sequence length="83" mass="9649">MYRNTEARIMGQNHEPESWAKTVEDCGKELVLSANRYTMEPPCKDPHFAYQKLHQQHNLTRSEQVENDATGDIMINLTFNMPP</sequence>
<keyword evidence="1" id="KW-1185">Reference proteome</keyword>
<dbReference type="Proteomes" id="UP000095287">
    <property type="component" value="Unplaced"/>
</dbReference>
<dbReference type="AlphaFoldDB" id="A0A1I7YIF2"/>
<protein>
    <submittedName>
        <fullName evidence="2">Uncharacterized protein</fullName>
    </submittedName>
</protein>
<organism evidence="1 2">
    <name type="scientific">Steinernema glaseri</name>
    <dbReference type="NCBI Taxonomy" id="37863"/>
    <lineage>
        <taxon>Eukaryota</taxon>
        <taxon>Metazoa</taxon>
        <taxon>Ecdysozoa</taxon>
        <taxon>Nematoda</taxon>
        <taxon>Chromadorea</taxon>
        <taxon>Rhabditida</taxon>
        <taxon>Tylenchina</taxon>
        <taxon>Panagrolaimomorpha</taxon>
        <taxon>Strongyloidoidea</taxon>
        <taxon>Steinernematidae</taxon>
        <taxon>Steinernema</taxon>
    </lineage>
</organism>
<dbReference type="WBParaSite" id="L893_g1670.t1">
    <property type="protein sequence ID" value="L893_g1670.t1"/>
    <property type="gene ID" value="L893_g1670"/>
</dbReference>
<proteinExistence type="predicted"/>
<reference evidence="2" key="1">
    <citation type="submission" date="2016-11" db="UniProtKB">
        <authorList>
            <consortium name="WormBaseParasite"/>
        </authorList>
    </citation>
    <scope>IDENTIFICATION</scope>
</reference>
<evidence type="ECO:0000313" key="2">
    <source>
        <dbReference type="WBParaSite" id="L893_g1670.t1"/>
    </source>
</evidence>
<name>A0A1I7YIF2_9BILA</name>
<evidence type="ECO:0000313" key="1">
    <source>
        <dbReference type="Proteomes" id="UP000095287"/>
    </source>
</evidence>
<accession>A0A1I7YIF2</accession>